<dbReference type="InterPro" id="IPR043129">
    <property type="entry name" value="ATPase_NBD"/>
</dbReference>
<dbReference type="Gene3D" id="3.30.420.40">
    <property type="match status" value="2"/>
</dbReference>
<proteinExistence type="inferred from homology"/>
<accession>A0AAU1ZUZ9</accession>
<reference evidence="2" key="1">
    <citation type="submission" date="2022-10" db="EMBL/GenBank/DDBJ databases">
        <title>The complete genomes of actinobacterial strains from the NBC collection.</title>
        <authorList>
            <person name="Joergensen T.S."/>
            <person name="Alvarez Arevalo M."/>
            <person name="Sterndorff E.B."/>
            <person name="Faurdal D."/>
            <person name="Vuksanovic O."/>
            <person name="Mourched A.-S."/>
            <person name="Charusanti P."/>
            <person name="Shaw S."/>
            <person name="Blin K."/>
            <person name="Weber T."/>
        </authorList>
    </citation>
    <scope>NUCLEOTIDE SEQUENCE</scope>
    <source>
        <strain evidence="2">NBC_00093</strain>
    </source>
</reference>
<dbReference type="Pfam" id="PF00480">
    <property type="entry name" value="ROK"/>
    <property type="match status" value="1"/>
</dbReference>
<dbReference type="PANTHER" id="PTHR18964">
    <property type="entry name" value="ROK (REPRESSOR, ORF, KINASE) FAMILY"/>
    <property type="match status" value="1"/>
</dbReference>
<dbReference type="InterPro" id="IPR000600">
    <property type="entry name" value="ROK"/>
</dbReference>
<dbReference type="SUPFAM" id="SSF53067">
    <property type="entry name" value="Actin-like ATPase domain"/>
    <property type="match status" value="1"/>
</dbReference>
<evidence type="ECO:0000313" key="2">
    <source>
        <dbReference type="EMBL" id="WTT14917.1"/>
    </source>
</evidence>
<sequence>MAARLGAPGSGSRRHPDAVRSRIARLVAAGEAAHRLDLSRLTGLSRSSIHTHVQDLVDAGLLHGDDASGGGRGRPALRLSLAGDAGVVLIADLSAFSARCVVADLTQRVLAELTLPWRLAEGPQLTLSFLADRFAGLLEQAGIPADRPRVLVVGLPGPVDVARGMAVRPPIMPGWDGFPVAERLAAEFDCPVLVDNDVNLMALGEARTVPPEQLPVFFVTVGAGIGAGFVLADGTLHRGADGAAGDIGHIRAPGADDVVCRCGKVGCVEALASIGALARRHAPPGAADGDDAPAGTAADDAAMRAFLGRLRDGLPDELRAVRAAGATLGEVVALCIHMLNPRHVVVGGEVVEASDDLLSAVRGVVYRQALPLATRELTITRSVLGRDASMVGAMVLGVEHLLSPTGIGRFLDQDDRHGTVRGAHPAR</sequence>
<gene>
    <name evidence="2" type="ORF">OHA22_04960</name>
</gene>
<dbReference type="InterPro" id="IPR036390">
    <property type="entry name" value="WH_DNA-bd_sf"/>
</dbReference>
<name>A0AAU1ZUZ9_9ACTN</name>
<organism evidence="2">
    <name type="scientific">Streptomyces sp. NBC_00093</name>
    <dbReference type="NCBI Taxonomy" id="2975649"/>
    <lineage>
        <taxon>Bacteria</taxon>
        <taxon>Bacillati</taxon>
        <taxon>Actinomycetota</taxon>
        <taxon>Actinomycetes</taxon>
        <taxon>Kitasatosporales</taxon>
        <taxon>Streptomycetaceae</taxon>
        <taxon>Streptomyces</taxon>
    </lineage>
</organism>
<protein>
    <submittedName>
        <fullName evidence="2">ROK family transcriptional regulator</fullName>
    </submittedName>
</protein>
<comment type="similarity">
    <text evidence="1">Belongs to the ROK (NagC/XylR) family.</text>
</comment>
<dbReference type="EMBL" id="CP108222">
    <property type="protein sequence ID" value="WTT14917.1"/>
    <property type="molecule type" value="Genomic_DNA"/>
</dbReference>
<dbReference type="InterPro" id="IPR036388">
    <property type="entry name" value="WH-like_DNA-bd_sf"/>
</dbReference>
<dbReference type="Gene3D" id="1.10.10.10">
    <property type="entry name" value="Winged helix-like DNA-binding domain superfamily/Winged helix DNA-binding domain"/>
    <property type="match status" value="1"/>
</dbReference>
<dbReference type="AlphaFoldDB" id="A0AAU1ZUZ9"/>
<evidence type="ECO:0000256" key="1">
    <source>
        <dbReference type="ARBA" id="ARBA00006479"/>
    </source>
</evidence>
<dbReference type="SUPFAM" id="SSF46785">
    <property type="entry name" value="Winged helix' DNA-binding domain"/>
    <property type="match status" value="1"/>
</dbReference>
<dbReference type="PANTHER" id="PTHR18964:SF173">
    <property type="entry name" value="GLUCOKINASE"/>
    <property type="match status" value="1"/>
</dbReference>